<dbReference type="GO" id="GO:0000166">
    <property type="term" value="F:nucleotide binding"/>
    <property type="evidence" value="ECO:0007669"/>
    <property type="project" value="UniProtKB-KW"/>
</dbReference>
<evidence type="ECO:0000259" key="6">
    <source>
        <dbReference type="Pfam" id="PF18052"/>
    </source>
</evidence>
<keyword evidence="4" id="KW-0547">Nucleotide-binding</keyword>
<dbReference type="Pfam" id="PF18052">
    <property type="entry name" value="Rx_N"/>
    <property type="match status" value="1"/>
</dbReference>
<sequence length="213" mass="24475">MEVVMGAMSTLFPKLGNLLKEEYKLQKSVRGEIKFLESELESMQVALIKVSMAQKIDQPPDVQLKLWVRDVKDLSYDVEDRIDIFMTHIHSGSNKPHSFMDFIDRSMKLLTRANIRHKIGTSIKEIKCHVKEVSERRDRYRVENVAEKPIGPTVDSLRQAALYKKATELVAIEDKSNDLVKMLMEGDDASNHDKPRVSLLLASVDWARRLLLN</sequence>
<keyword evidence="3" id="KW-0677">Repeat</keyword>
<dbReference type="PANTHER" id="PTHR19338:SF53">
    <property type="entry name" value="RX N-TERMINAL DOMAIN-CONTAINING PROTEIN"/>
    <property type="match status" value="1"/>
</dbReference>
<evidence type="ECO:0000256" key="4">
    <source>
        <dbReference type="ARBA" id="ARBA00022741"/>
    </source>
</evidence>
<keyword evidence="8" id="KW-1185">Reference proteome</keyword>
<accession>A0AAV5D2Z1</accession>
<dbReference type="Gene3D" id="1.20.5.4130">
    <property type="match status" value="1"/>
</dbReference>
<comment type="caution">
    <text evidence="7">The sequence shown here is derived from an EMBL/GenBank/DDBJ whole genome shotgun (WGS) entry which is preliminary data.</text>
</comment>
<proteinExistence type="inferred from homology"/>
<keyword evidence="5" id="KW-0611">Plant defense</keyword>
<protein>
    <recommendedName>
        <fullName evidence="6">Disease resistance N-terminal domain-containing protein</fullName>
    </recommendedName>
</protein>
<comment type="similarity">
    <text evidence="1">Belongs to the disease resistance NB-LRR family.</text>
</comment>
<dbReference type="AlphaFoldDB" id="A0AAV5D2Z1"/>
<evidence type="ECO:0000256" key="1">
    <source>
        <dbReference type="ARBA" id="ARBA00008894"/>
    </source>
</evidence>
<name>A0AAV5D2Z1_ELECO</name>
<evidence type="ECO:0000256" key="3">
    <source>
        <dbReference type="ARBA" id="ARBA00022737"/>
    </source>
</evidence>
<evidence type="ECO:0000256" key="5">
    <source>
        <dbReference type="ARBA" id="ARBA00022821"/>
    </source>
</evidence>
<dbReference type="PANTHER" id="PTHR19338">
    <property type="entry name" value="TRANSLOCASE OF INNER MITOCHONDRIAL MEMBRANE 13 HOMOLOG"/>
    <property type="match status" value="1"/>
</dbReference>
<dbReference type="Proteomes" id="UP001054889">
    <property type="component" value="Unassembled WGS sequence"/>
</dbReference>
<gene>
    <name evidence="7" type="primary">ga22205</name>
    <name evidence="7" type="ORF">PR202_ga22205</name>
</gene>
<dbReference type="InterPro" id="IPR041118">
    <property type="entry name" value="Rx_N"/>
</dbReference>
<reference evidence="7" key="2">
    <citation type="submission" date="2021-12" db="EMBL/GenBank/DDBJ databases">
        <title>Resequencing data analysis of finger millet.</title>
        <authorList>
            <person name="Hatakeyama M."/>
            <person name="Aluri S."/>
            <person name="Balachadran M.T."/>
            <person name="Sivarajan S.R."/>
            <person name="Poveda L."/>
            <person name="Shimizu-Inatsugi R."/>
            <person name="Schlapbach R."/>
            <person name="Sreeman S.M."/>
            <person name="Shimizu K.K."/>
        </authorList>
    </citation>
    <scope>NUCLEOTIDE SEQUENCE</scope>
</reference>
<evidence type="ECO:0000256" key="2">
    <source>
        <dbReference type="ARBA" id="ARBA00022614"/>
    </source>
</evidence>
<feature type="domain" description="Disease resistance N-terminal" evidence="6">
    <location>
        <begin position="7"/>
        <end position="97"/>
    </location>
</feature>
<evidence type="ECO:0000313" key="8">
    <source>
        <dbReference type="Proteomes" id="UP001054889"/>
    </source>
</evidence>
<dbReference type="EMBL" id="BQKI01000011">
    <property type="protein sequence ID" value="GJN04641.1"/>
    <property type="molecule type" value="Genomic_DNA"/>
</dbReference>
<evidence type="ECO:0000313" key="7">
    <source>
        <dbReference type="EMBL" id="GJN04641.1"/>
    </source>
</evidence>
<organism evidence="7 8">
    <name type="scientific">Eleusine coracana subsp. coracana</name>
    <dbReference type="NCBI Taxonomy" id="191504"/>
    <lineage>
        <taxon>Eukaryota</taxon>
        <taxon>Viridiplantae</taxon>
        <taxon>Streptophyta</taxon>
        <taxon>Embryophyta</taxon>
        <taxon>Tracheophyta</taxon>
        <taxon>Spermatophyta</taxon>
        <taxon>Magnoliopsida</taxon>
        <taxon>Liliopsida</taxon>
        <taxon>Poales</taxon>
        <taxon>Poaceae</taxon>
        <taxon>PACMAD clade</taxon>
        <taxon>Chloridoideae</taxon>
        <taxon>Cynodonteae</taxon>
        <taxon>Eleusininae</taxon>
        <taxon>Eleusine</taxon>
    </lineage>
</organism>
<reference evidence="7" key="1">
    <citation type="journal article" date="2018" name="DNA Res.">
        <title>Multiple hybrid de novo genome assembly of finger millet, an orphan allotetraploid crop.</title>
        <authorList>
            <person name="Hatakeyama M."/>
            <person name="Aluri S."/>
            <person name="Balachadran M.T."/>
            <person name="Sivarajan S.R."/>
            <person name="Patrignani A."/>
            <person name="Gruter S."/>
            <person name="Poveda L."/>
            <person name="Shimizu-Inatsugi R."/>
            <person name="Baeten J."/>
            <person name="Francoijs K.J."/>
            <person name="Nataraja K.N."/>
            <person name="Reddy Y.A.N."/>
            <person name="Phadnis S."/>
            <person name="Ravikumar R.L."/>
            <person name="Schlapbach R."/>
            <person name="Sreeman S.M."/>
            <person name="Shimizu K.K."/>
        </authorList>
    </citation>
    <scope>NUCLEOTIDE SEQUENCE</scope>
</reference>
<dbReference type="InterPro" id="IPR038005">
    <property type="entry name" value="RX-like_CC"/>
</dbReference>
<dbReference type="CDD" id="cd14798">
    <property type="entry name" value="RX-CC_like"/>
    <property type="match status" value="1"/>
</dbReference>
<keyword evidence="2" id="KW-0433">Leucine-rich repeat</keyword>
<dbReference type="GO" id="GO:0006952">
    <property type="term" value="P:defense response"/>
    <property type="evidence" value="ECO:0007669"/>
    <property type="project" value="UniProtKB-KW"/>
</dbReference>